<dbReference type="EMBL" id="ASPP01037760">
    <property type="protein sequence ID" value="ETO01646.1"/>
    <property type="molecule type" value="Genomic_DNA"/>
</dbReference>
<protein>
    <submittedName>
        <fullName evidence="1">Uncharacterized protein</fullName>
    </submittedName>
</protein>
<organism evidence="1 2">
    <name type="scientific">Reticulomyxa filosa</name>
    <dbReference type="NCBI Taxonomy" id="46433"/>
    <lineage>
        <taxon>Eukaryota</taxon>
        <taxon>Sar</taxon>
        <taxon>Rhizaria</taxon>
        <taxon>Retaria</taxon>
        <taxon>Foraminifera</taxon>
        <taxon>Monothalamids</taxon>
        <taxon>Reticulomyxidae</taxon>
        <taxon>Reticulomyxa</taxon>
    </lineage>
</organism>
<dbReference type="AlphaFoldDB" id="X6LJT9"/>
<comment type="caution">
    <text evidence="1">The sequence shown here is derived from an EMBL/GenBank/DDBJ whole genome shotgun (WGS) entry which is preliminary data.</text>
</comment>
<evidence type="ECO:0000313" key="2">
    <source>
        <dbReference type="Proteomes" id="UP000023152"/>
    </source>
</evidence>
<name>X6LJT9_RETFI</name>
<proteinExistence type="predicted"/>
<keyword evidence="2" id="KW-1185">Reference proteome</keyword>
<accession>X6LJT9</accession>
<gene>
    <name evidence="1" type="ORF">RFI_35794</name>
</gene>
<evidence type="ECO:0000313" key="1">
    <source>
        <dbReference type="EMBL" id="ETO01646.1"/>
    </source>
</evidence>
<sequence length="123" mass="14793">MTNTDKEIIRFGTTSREYQKIENAHCRSLRRKPPKRGMDYKDRGDWDGLPYQQQFFILKNIFVLREKYQMPFFLIKKSVRNVDIIYVMWENIKIEPKLDSCLCNAMVTLHNKKTKTSEIIQTK</sequence>
<reference evidence="1 2" key="1">
    <citation type="journal article" date="2013" name="Curr. Biol.">
        <title>The Genome of the Foraminiferan Reticulomyxa filosa.</title>
        <authorList>
            <person name="Glockner G."/>
            <person name="Hulsmann N."/>
            <person name="Schleicher M."/>
            <person name="Noegel A.A."/>
            <person name="Eichinger L."/>
            <person name="Gallinger C."/>
            <person name="Pawlowski J."/>
            <person name="Sierra R."/>
            <person name="Euteneuer U."/>
            <person name="Pillet L."/>
            <person name="Moustafa A."/>
            <person name="Platzer M."/>
            <person name="Groth M."/>
            <person name="Szafranski K."/>
            <person name="Schliwa M."/>
        </authorList>
    </citation>
    <scope>NUCLEOTIDE SEQUENCE [LARGE SCALE GENOMIC DNA]</scope>
</reference>
<dbReference type="Proteomes" id="UP000023152">
    <property type="component" value="Unassembled WGS sequence"/>
</dbReference>